<organism evidence="3">
    <name type="scientific">hydrothermal vent metagenome</name>
    <dbReference type="NCBI Taxonomy" id="652676"/>
    <lineage>
        <taxon>unclassified sequences</taxon>
        <taxon>metagenomes</taxon>
        <taxon>ecological metagenomes</taxon>
    </lineage>
</organism>
<sequence>MKIMFCYDGSEIADKALAKTINYFQCQKPDMVIVTVVEEPRDASMENEEIFEEWKKERHNELRKAAEYAVGQGLEVDVILATGDPREMILEAAEKKDPELIVIARRGVGQNRVKRMVLGSVSAYIVRHAQRPVMVMTLKKGEAF</sequence>
<dbReference type="EMBL" id="UOEA01000033">
    <property type="protein sequence ID" value="VAV82944.1"/>
    <property type="molecule type" value="Genomic_DNA"/>
</dbReference>
<reference evidence="3" key="1">
    <citation type="submission" date="2018-06" db="EMBL/GenBank/DDBJ databases">
        <authorList>
            <person name="Zhirakovskaya E."/>
        </authorList>
    </citation>
    <scope>NUCLEOTIDE SEQUENCE</scope>
</reference>
<dbReference type="Pfam" id="PF00582">
    <property type="entry name" value="Usp"/>
    <property type="match status" value="1"/>
</dbReference>
<dbReference type="Gene3D" id="3.40.50.620">
    <property type="entry name" value="HUPs"/>
    <property type="match status" value="1"/>
</dbReference>
<dbReference type="CDD" id="cd00293">
    <property type="entry name" value="USP-like"/>
    <property type="match status" value="1"/>
</dbReference>
<dbReference type="PANTHER" id="PTHR46268">
    <property type="entry name" value="STRESS RESPONSE PROTEIN NHAX"/>
    <property type="match status" value="1"/>
</dbReference>
<name>A0A3B0QMF4_9ZZZZ</name>
<evidence type="ECO:0000256" key="1">
    <source>
        <dbReference type="ARBA" id="ARBA00008791"/>
    </source>
</evidence>
<dbReference type="InterPro" id="IPR014729">
    <property type="entry name" value="Rossmann-like_a/b/a_fold"/>
</dbReference>
<proteinExistence type="inferred from homology"/>
<protein>
    <recommendedName>
        <fullName evidence="2">UspA domain-containing protein</fullName>
    </recommendedName>
</protein>
<dbReference type="PANTHER" id="PTHR46268:SF6">
    <property type="entry name" value="UNIVERSAL STRESS PROTEIN UP12"/>
    <property type="match status" value="1"/>
</dbReference>
<dbReference type="InterPro" id="IPR006016">
    <property type="entry name" value="UspA"/>
</dbReference>
<feature type="domain" description="UspA" evidence="2">
    <location>
        <begin position="2"/>
        <end position="135"/>
    </location>
</feature>
<gene>
    <name evidence="3" type="ORF">MNBD_DELTA01-2000</name>
</gene>
<accession>A0A3B0QMF4</accession>
<dbReference type="AlphaFoldDB" id="A0A3B0QMF4"/>
<evidence type="ECO:0000313" key="3">
    <source>
        <dbReference type="EMBL" id="VAV82944.1"/>
    </source>
</evidence>
<dbReference type="SUPFAM" id="SSF52402">
    <property type="entry name" value="Adenine nucleotide alpha hydrolases-like"/>
    <property type="match status" value="1"/>
</dbReference>
<evidence type="ECO:0000259" key="2">
    <source>
        <dbReference type="Pfam" id="PF00582"/>
    </source>
</evidence>
<comment type="similarity">
    <text evidence="1">Belongs to the universal stress protein A family.</text>
</comment>